<dbReference type="CDD" id="cd07067">
    <property type="entry name" value="HP_PGM_like"/>
    <property type="match status" value="1"/>
</dbReference>
<dbReference type="InterPro" id="IPR013078">
    <property type="entry name" value="His_Pase_superF_clade-1"/>
</dbReference>
<keyword evidence="3" id="KW-1185">Reference proteome</keyword>
<dbReference type="Proteomes" id="UP000237000">
    <property type="component" value="Unassembled WGS sequence"/>
</dbReference>
<name>A0A2P5FCE5_TREOI</name>
<dbReference type="STRING" id="63057.A0A2P5FCE5"/>
<feature type="compositionally biased region" description="Low complexity" evidence="1">
    <location>
        <begin position="66"/>
        <end position="78"/>
    </location>
</feature>
<dbReference type="PIRSF" id="PIRSF036920">
    <property type="entry name" value="X4Y4"/>
    <property type="match status" value="1"/>
</dbReference>
<evidence type="ECO:0000256" key="1">
    <source>
        <dbReference type="SAM" id="MobiDB-lite"/>
    </source>
</evidence>
<gene>
    <name evidence="2" type="ORF">TorRG33x02_089810</name>
</gene>
<dbReference type="Pfam" id="PF00300">
    <property type="entry name" value="His_Phos_1"/>
    <property type="match status" value="1"/>
</dbReference>
<dbReference type="AlphaFoldDB" id="A0A2P5FCE5"/>
<dbReference type="SUPFAM" id="SSF53254">
    <property type="entry name" value="Phosphoglycerate mutase-like"/>
    <property type="match status" value="1"/>
</dbReference>
<dbReference type="OrthoDB" id="354304at2759"/>
<dbReference type="EMBL" id="JXTC01000045">
    <property type="protein sequence ID" value="PON95459.1"/>
    <property type="molecule type" value="Genomic_DNA"/>
</dbReference>
<sequence>MGSTQSVQAPEGSDEEEEDEEEDEEEEEEEAAEDQNGEPDSRREVGSNHLVKKVLQQEPEMLPCYASASPLSPQLSSLGTPRLGPSIKPDSRREVGSNHLVKKVLQQEPEMLPCYASASPLSPQLSSLGTPRLGPSIKVWDPYNVLAPPPPLPPPQLFSRSFSSNAMDDDRVVLEVFLISHGECQLSLRPDLVGGRCPEAALTANGKRQARALAVFLNSQGIRFNAVYSSPLDRARSMALSVCQETNYAEEQIQTSDALVEMSQGHWEGCLRSEIYSTEMLSFIDSVQPDFSAPSGESLRQVEFRMVNFLNGTVLGLPEKLRTDFSSLHPIENQGFPLHNPPALTNSIHDREGPSLAAPHWDMLQRQRQGLLRKKSGKSRLQFMTTTGGHEIEDEISLQESNHQSSLHDLSGRSSGCAPSCIGIFSHAVPIKCLLTGILGCSPLMSHKICIEDSSVTVLQHSWKTGWQIKKLNDTAHLRLL</sequence>
<protein>
    <submittedName>
        <fullName evidence="2">Phosphoglycerate mutase family protein</fullName>
    </submittedName>
</protein>
<comment type="caution">
    <text evidence="2">The sequence shown here is derived from an EMBL/GenBank/DDBJ whole genome shotgun (WGS) entry which is preliminary data.</text>
</comment>
<dbReference type="PANTHER" id="PTHR47927:SF2">
    <property type="entry name" value="PHOSPHOGLYCERATE MUTASE FAMILY PROTEIN"/>
    <property type="match status" value="1"/>
</dbReference>
<dbReference type="PANTHER" id="PTHR47927">
    <property type="entry name" value="PUTATIVE-RELATED"/>
    <property type="match status" value="1"/>
</dbReference>
<dbReference type="InParanoid" id="A0A2P5FCE5"/>
<dbReference type="FunCoup" id="A0A2P5FCE5">
    <property type="interactions" value="1496"/>
</dbReference>
<dbReference type="Gene3D" id="3.40.50.1240">
    <property type="entry name" value="Phosphoglycerate mutase-like"/>
    <property type="match status" value="2"/>
</dbReference>
<organism evidence="2 3">
    <name type="scientific">Trema orientale</name>
    <name type="common">Charcoal tree</name>
    <name type="synonym">Celtis orientalis</name>
    <dbReference type="NCBI Taxonomy" id="63057"/>
    <lineage>
        <taxon>Eukaryota</taxon>
        <taxon>Viridiplantae</taxon>
        <taxon>Streptophyta</taxon>
        <taxon>Embryophyta</taxon>
        <taxon>Tracheophyta</taxon>
        <taxon>Spermatophyta</taxon>
        <taxon>Magnoliopsida</taxon>
        <taxon>eudicotyledons</taxon>
        <taxon>Gunneridae</taxon>
        <taxon>Pentapetalae</taxon>
        <taxon>rosids</taxon>
        <taxon>fabids</taxon>
        <taxon>Rosales</taxon>
        <taxon>Cannabaceae</taxon>
        <taxon>Trema</taxon>
    </lineage>
</organism>
<evidence type="ECO:0000313" key="2">
    <source>
        <dbReference type="EMBL" id="PON95459.1"/>
    </source>
</evidence>
<evidence type="ECO:0000313" key="3">
    <source>
        <dbReference type="Proteomes" id="UP000237000"/>
    </source>
</evidence>
<reference evidence="3" key="1">
    <citation type="submission" date="2016-06" db="EMBL/GenBank/DDBJ databases">
        <title>Parallel loss of symbiosis genes in relatives of nitrogen-fixing non-legume Parasponia.</title>
        <authorList>
            <person name="Van Velzen R."/>
            <person name="Holmer R."/>
            <person name="Bu F."/>
            <person name="Rutten L."/>
            <person name="Van Zeijl A."/>
            <person name="Liu W."/>
            <person name="Santuari L."/>
            <person name="Cao Q."/>
            <person name="Sharma T."/>
            <person name="Shen D."/>
            <person name="Roswanjaya Y."/>
            <person name="Wardhani T."/>
            <person name="Kalhor M.S."/>
            <person name="Jansen J."/>
            <person name="Van den Hoogen J."/>
            <person name="Gungor B."/>
            <person name="Hartog M."/>
            <person name="Hontelez J."/>
            <person name="Verver J."/>
            <person name="Yang W.-C."/>
            <person name="Schijlen E."/>
            <person name="Repin R."/>
            <person name="Schilthuizen M."/>
            <person name="Schranz E."/>
            <person name="Heidstra R."/>
            <person name="Miyata K."/>
            <person name="Fedorova E."/>
            <person name="Kohlen W."/>
            <person name="Bisseling T."/>
            <person name="Smit S."/>
            <person name="Geurts R."/>
        </authorList>
    </citation>
    <scope>NUCLEOTIDE SEQUENCE [LARGE SCALE GENOMIC DNA]</scope>
    <source>
        <strain evidence="3">cv. RG33-2</strain>
    </source>
</reference>
<accession>A0A2P5FCE5</accession>
<feature type="region of interest" description="Disordered" evidence="1">
    <location>
        <begin position="1"/>
        <end position="97"/>
    </location>
</feature>
<dbReference type="InterPro" id="IPR017070">
    <property type="entry name" value="UCP036920_PGAM-like_plant"/>
</dbReference>
<feature type="compositionally biased region" description="Acidic residues" evidence="1">
    <location>
        <begin position="12"/>
        <end position="37"/>
    </location>
</feature>
<dbReference type="InterPro" id="IPR029033">
    <property type="entry name" value="His_PPase_superfam"/>
</dbReference>
<dbReference type="SMART" id="SM00855">
    <property type="entry name" value="PGAM"/>
    <property type="match status" value="1"/>
</dbReference>
<proteinExistence type="predicted"/>